<reference evidence="2 10" key="1">
    <citation type="submission" date="2012-04" db="EMBL/GenBank/DDBJ databases">
        <title>The Genome Sequence of Bacillus cereus VD078.</title>
        <authorList>
            <consortium name="The Broad Institute Genome Sequencing Platform"/>
            <consortium name="The Broad Institute Genome Sequencing Center for Infectious Disease"/>
            <person name="Feldgarden M."/>
            <person name="Van der Auwera G.A."/>
            <person name="Mahillon J."/>
            <person name="Duprez V."/>
            <person name="Timmery S."/>
            <person name="Mattelet C."/>
            <person name="Dierick K."/>
            <person name="Sun M."/>
            <person name="Yu Z."/>
            <person name="Zhu L."/>
            <person name="Hu X."/>
            <person name="Shank E.B."/>
            <person name="Swiecicka I."/>
            <person name="Hansen B.M."/>
            <person name="Andrup L."/>
            <person name="Young S.K."/>
            <person name="Zeng Q."/>
            <person name="Gargeya S."/>
            <person name="Fitzgerald M."/>
            <person name="Haas B."/>
            <person name="Abouelleil A."/>
            <person name="Alvarado L."/>
            <person name="Arachchi H.M."/>
            <person name="Berlin A."/>
            <person name="Chapman S.B."/>
            <person name="Goldberg J."/>
            <person name="Griggs A."/>
            <person name="Gujja S."/>
            <person name="Hansen M."/>
            <person name="Howarth C."/>
            <person name="Imamovic A."/>
            <person name="Larimer J."/>
            <person name="McCowen C."/>
            <person name="Montmayeur A."/>
            <person name="Murphy C."/>
            <person name="Neiman D."/>
            <person name="Pearson M."/>
            <person name="Priest M."/>
            <person name="Roberts A."/>
            <person name="Saif S."/>
            <person name="Shea T."/>
            <person name="Sisk P."/>
            <person name="Sykes S."/>
            <person name="Wortman J."/>
            <person name="Nusbaum C."/>
            <person name="Birren B."/>
        </authorList>
    </citation>
    <scope>NUCLEOTIDE SEQUENCE [LARGE SCALE GENOMIC DNA]</scope>
    <source>
        <strain evidence="2 10">VD078</strain>
    </source>
</reference>
<reference evidence="3 11" key="4">
    <citation type="submission" date="2017-01" db="EMBL/GenBank/DDBJ databases">
        <title>Bacillus cereus isolates.</title>
        <authorList>
            <person name="Beno S.M."/>
        </authorList>
    </citation>
    <scope>NUCLEOTIDE SEQUENCE [LARGE SCALE GENOMIC DNA]</scope>
    <source>
        <strain evidence="3 11">FSL W7-1108</strain>
    </source>
</reference>
<sequence>MTIGEIIDSLNRRESIAIIAKRLEMSPYTLSKKLRVIGYEYDGEQKKRIFIGDGEEPRHLQIQEATALQYAKTDYQLLIYEQLQSIYELLRKREEVSVQIISKSTEKKKRTFSINIEVLARLDVISESKGIQKSKIVEEALQEFLQRYDVNHETYPEK</sequence>
<proteinExistence type="predicted"/>
<dbReference type="Gene3D" id="1.10.1220.10">
    <property type="entry name" value="Met repressor-like"/>
    <property type="match status" value="1"/>
</dbReference>
<dbReference type="EMBL" id="SZOD01000486">
    <property type="protein sequence ID" value="TKI82938.1"/>
    <property type="molecule type" value="Genomic_DNA"/>
</dbReference>
<feature type="domain" description="Predicted DNA-binding protein ribbon-helix-helix" evidence="1">
    <location>
        <begin position="110"/>
        <end position="148"/>
    </location>
</feature>
<dbReference type="InterPro" id="IPR013321">
    <property type="entry name" value="Arc_rbn_hlx_hlx"/>
</dbReference>
<dbReference type="EMBL" id="MRWU01000003">
    <property type="protein sequence ID" value="OSX94890.1"/>
    <property type="molecule type" value="Genomic_DNA"/>
</dbReference>
<accession>A0A084J3E4</accession>
<evidence type="ECO:0000313" key="13">
    <source>
        <dbReference type="Proteomes" id="UP000236165"/>
    </source>
</evidence>
<keyword evidence="17" id="KW-1185">Reference proteome</keyword>
<reference evidence="8 15" key="6">
    <citation type="journal article" date="2019" name="Environ. Microbiol.">
        <title>An active ?-lactamase is a part of an orchestrated cell wall stress resistance network of Bacillus subtilis and related rhizosphere species.</title>
        <authorList>
            <person name="Bucher T."/>
            <person name="Keren-Paz A."/>
            <person name="Hausser J."/>
            <person name="Olender T."/>
            <person name="Cytryn E."/>
            <person name="Kolodkin-Gal I."/>
        </authorList>
    </citation>
    <scope>NUCLEOTIDE SEQUENCE [LARGE SCALE GENOMIC DNA]</scope>
    <source>
        <strain evidence="8 15">I186</strain>
    </source>
</reference>
<dbReference type="GeneID" id="66266327"/>
<evidence type="ECO:0000313" key="11">
    <source>
        <dbReference type="Proteomes" id="UP000190696"/>
    </source>
</evidence>
<dbReference type="RefSeq" id="WP_002014948.1">
    <property type="nucleotide sequence ID" value="NZ_CAKJWQ010000011.1"/>
</dbReference>
<evidence type="ECO:0000313" key="17">
    <source>
        <dbReference type="Proteomes" id="UP000596196"/>
    </source>
</evidence>
<organism evidence="9 16">
    <name type="scientific">Bacillus mycoides</name>
    <dbReference type="NCBI Taxonomy" id="1405"/>
    <lineage>
        <taxon>Bacteria</taxon>
        <taxon>Bacillati</taxon>
        <taxon>Bacillota</taxon>
        <taxon>Bacilli</taxon>
        <taxon>Bacillales</taxon>
        <taxon>Bacillaceae</taxon>
        <taxon>Bacillus</taxon>
        <taxon>Bacillus cereus group</taxon>
    </lineage>
</organism>
<evidence type="ECO:0000313" key="4">
    <source>
        <dbReference type="EMBL" id="OSX94890.1"/>
    </source>
</evidence>
<dbReference type="EMBL" id="MUAI01000001">
    <property type="protein sequence ID" value="OOR08791.1"/>
    <property type="molecule type" value="Genomic_DNA"/>
</dbReference>
<reference evidence="4 12" key="3">
    <citation type="submission" date="2016-12" db="EMBL/GenBank/DDBJ databases">
        <title>Genome Sequences of Twelve Sporeforming Bacillus Species Isolated from Foods.</title>
        <authorList>
            <person name="De Jong A."/>
            <person name="Holsappel S."/>
            <person name="Kuipers O.P."/>
        </authorList>
    </citation>
    <scope>NUCLEOTIDE SEQUENCE [LARGE SCALE GENOMIC DNA]</scope>
    <source>
        <strain evidence="4 12">S3E15</strain>
    </source>
</reference>
<accession>A0A653PKG7</accession>
<dbReference type="Proteomes" id="UP000236165">
    <property type="component" value="Unassembled WGS sequence"/>
</dbReference>
<evidence type="ECO:0000313" key="3">
    <source>
        <dbReference type="EMBL" id="OOR08791.1"/>
    </source>
</evidence>
<evidence type="ECO:0000313" key="6">
    <source>
        <dbReference type="EMBL" id="QQA14775.1"/>
    </source>
</evidence>
<gene>
    <name evidence="9" type="ORF">BACI71_110148</name>
    <name evidence="5" type="ORF">BACWE_18210</name>
    <name evidence="3" type="ORF">BW900_02300</name>
    <name evidence="7" type="ORF">DET55_10371</name>
    <name evidence="8" type="ORF">FC701_19655</name>
    <name evidence="6" type="ORF">I6G81_20525</name>
    <name evidence="2" type="ORF">III_01383</name>
    <name evidence="4" type="ORF">S3E15_03488</name>
</gene>
<evidence type="ECO:0000313" key="16">
    <source>
        <dbReference type="Proteomes" id="UP000437562"/>
    </source>
</evidence>
<dbReference type="EMBL" id="CABWMC010000003">
    <property type="protein sequence ID" value="VXB30281.1"/>
    <property type="molecule type" value="Genomic_DNA"/>
</dbReference>
<evidence type="ECO:0000313" key="2">
    <source>
        <dbReference type="EMBL" id="EJR43308.1"/>
    </source>
</evidence>
<name>A0A084J3E4_BACMY</name>
<evidence type="ECO:0000313" key="10">
    <source>
        <dbReference type="Proteomes" id="UP000006976"/>
    </source>
</evidence>
<dbReference type="OMA" id="FSICTEV"/>
<accession>J8IUK4</accession>
<dbReference type="Pfam" id="PF12651">
    <property type="entry name" value="RHH_3"/>
    <property type="match status" value="1"/>
</dbReference>
<dbReference type="Proteomes" id="UP000006976">
    <property type="component" value="Unassembled WGS sequence"/>
</dbReference>
<evidence type="ECO:0000313" key="7">
    <source>
        <dbReference type="EMBL" id="REF40176.1"/>
    </source>
</evidence>
<evidence type="ECO:0000313" key="8">
    <source>
        <dbReference type="EMBL" id="TKI82938.1"/>
    </source>
</evidence>
<evidence type="ECO:0000313" key="5">
    <source>
        <dbReference type="EMBL" id="PJN71471.1"/>
    </source>
</evidence>
<evidence type="ECO:0000313" key="15">
    <source>
        <dbReference type="Proteomes" id="UP000305524"/>
    </source>
</evidence>
<dbReference type="EMBL" id="AHEV01000009">
    <property type="protein sequence ID" value="EJR43308.1"/>
    <property type="molecule type" value="Genomic_DNA"/>
</dbReference>
<accession>A0A0B5S971</accession>
<dbReference type="EMBL" id="MKZQ01000020">
    <property type="protein sequence ID" value="PJN71471.1"/>
    <property type="molecule type" value="Genomic_DNA"/>
</dbReference>
<dbReference type="Proteomes" id="UP000256530">
    <property type="component" value="Unassembled WGS sequence"/>
</dbReference>
<evidence type="ECO:0000313" key="12">
    <source>
        <dbReference type="Proteomes" id="UP000194131"/>
    </source>
</evidence>
<reference evidence="9 16" key="7">
    <citation type="submission" date="2019-10" db="EMBL/GenBank/DDBJ databases">
        <authorList>
            <person name="Karimi E."/>
        </authorList>
    </citation>
    <scope>NUCLEOTIDE SEQUENCE [LARGE SCALE GENOMIC DNA]</scope>
    <source>
        <strain evidence="9">Bacillus sp. 71</strain>
    </source>
</reference>
<protein>
    <submittedName>
        <fullName evidence="9">CopG family transcriptional regulator</fullName>
    </submittedName>
    <submittedName>
        <fullName evidence="6">Ribbon-helix-helix domain-containing protein</fullName>
    </submittedName>
</protein>
<reference evidence="6 17" key="8">
    <citation type="submission" date="2020-12" db="EMBL/GenBank/DDBJ databases">
        <title>FDA dAtabase for Regulatory Grade micrObial Sequences (FDA-ARGOS): Supporting development and validation of Infectious Disease Dx tests.</title>
        <authorList>
            <person name="Nelson B."/>
            <person name="Plummer A."/>
            <person name="Tallon L."/>
            <person name="Sadzewicz L."/>
            <person name="Zhao X."/>
            <person name="Boylan J."/>
            <person name="Ott S."/>
            <person name="Bowen H."/>
            <person name="Vavikolanu K."/>
            <person name="Mehta A."/>
            <person name="Aluvathingal J."/>
            <person name="Nadendla S."/>
            <person name="Myers T."/>
            <person name="Yan Y."/>
            <person name="Sichtig H."/>
        </authorList>
    </citation>
    <scope>NUCLEOTIDE SEQUENCE [LARGE SCALE GENOMIC DNA]</scope>
    <source>
        <strain evidence="6 17">FDAARGOS_924</strain>
    </source>
</reference>
<dbReference type="GO" id="GO:0006355">
    <property type="term" value="P:regulation of DNA-templated transcription"/>
    <property type="evidence" value="ECO:0007669"/>
    <property type="project" value="InterPro"/>
</dbReference>
<reference evidence="7 14" key="5">
    <citation type="submission" date="2018-08" db="EMBL/GenBank/DDBJ databases">
        <title>Freshwater and sediment microbial communities from various areas in North America, analyzing microbe dynamics in response to fracking.</title>
        <authorList>
            <person name="Lamendella R."/>
        </authorList>
    </citation>
    <scope>NUCLEOTIDE SEQUENCE [LARGE SCALE GENOMIC DNA]</scope>
    <source>
        <strain evidence="7 14">DB-1</strain>
    </source>
</reference>
<dbReference type="Proteomes" id="UP000596196">
    <property type="component" value="Chromosome"/>
</dbReference>
<accession>C2Q0F3</accession>
<dbReference type="Proteomes" id="UP000437562">
    <property type="component" value="Unassembled WGS sequence"/>
</dbReference>
<dbReference type="InterPro" id="IPR038733">
    <property type="entry name" value="Predicted_DNA_bind_prot_RHH"/>
</dbReference>
<dbReference type="KEGG" id="bww:bwei_0847"/>
<dbReference type="EMBL" id="CP065877">
    <property type="protein sequence ID" value="QQA14775.1"/>
    <property type="molecule type" value="Genomic_DNA"/>
</dbReference>
<dbReference type="AlphaFoldDB" id="A0A084J3E4"/>
<evidence type="ECO:0000313" key="14">
    <source>
        <dbReference type="Proteomes" id="UP000256530"/>
    </source>
</evidence>
<dbReference type="Proteomes" id="UP000305524">
    <property type="component" value="Unassembled WGS sequence"/>
</dbReference>
<evidence type="ECO:0000259" key="1">
    <source>
        <dbReference type="Pfam" id="PF12651"/>
    </source>
</evidence>
<dbReference type="Proteomes" id="UP000190696">
    <property type="component" value="Unassembled WGS sequence"/>
</dbReference>
<dbReference type="Proteomes" id="UP000194131">
    <property type="component" value="Unassembled WGS sequence"/>
</dbReference>
<dbReference type="KEGG" id="bmyo:BG05_1919"/>
<evidence type="ECO:0000313" key="9">
    <source>
        <dbReference type="EMBL" id="VXB30281.1"/>
    </source>
</evidence>
<reference evidence="5 13" key="2">
    <citation type="submission" date="2016-10" db="EMBL/GenBank/DDBJ databases">
        <title>Genome Sequence of Bacillus weihenstephanensis GM6LP.</title>
        <authorList>
            <person name="Poehlein A."/>
            <person name="Wemheuer F."/>
            <person name="Hollensteiner J."/>
            <person name="Wemheuer B."/>
        </authorList>
    </citation>
    <scope>NUCLEOTIDE SEQUENCE [LARGE SCALE GENOMIC DNA]</scope>
    <source>
        <strain evidence="5 13">GM6LP</strain>
    </source>
</reference>
<dbReference type="EMBL" id="QTTY01000003">
    <property type="protein sequence ID" value="REF40176.1"/>
    <property type="molecule type" value="Genomic_DNA"/>
</dbReference>